<accession>A0A420MSR9</accession>
<dbReference type="PANTHER" id="PTHR28180">
    <property type="entry name" value="CONSERVED MITOCHONDRIAL PROTEIN-RELATED"/>
    <property type="match status" value="1"/>
</dbReference>
<dbReference type="EMBL" id="MRCX01000122">
    <property type="protein sequence ID" value="RKK71033.1"/>
    <property type="molecule type" value="Genomic_DNA"/>
</dbReference>
<dbReference type="Proteomes" id="UP000285084">
    <property type="component" value="Unassembled WGS sequence"/>
</dbReference>
<dbReference type="AlphaFoldDB" id="A0A420MSR9"/>
<reference evidence="1 2" key="1">
    <citation type="journal article" date="2018" name="Sci. Rep.">
        <title>Characterisation of pathogen-specific regions and novel effector candidates in Fusarium oxysporum f. sp. cepae.</title>
        <authorList>
            <person name="Armitage A.D."/>
            <person name="Taylor A."/>
            <person name="Sobczyk M.K."/>
            <person name="Baxter L."/>
            <person name="Greenfield B.P."/>
            <person name="Bates H.J."/>
            <person name="Wilson F."/>
            <person name="Jackson A.C."/>
            <person name="Ott S."/>
            <person name="Harrison R.J."/>
            <person name="Clarkson J.P."/>
        </authorList>
    </citation>
    <scope>NUCLEOTIDE SEQUENCE [LARGE SCALE GENOMIC DNA]</scope>
    <source>
        <strain evidence="1 2">Fo_A13</strain>
    </source>
</reference>
<evidence type="ECO:0000313" key="1">
    <source>
        <dbReference type="EMBL" id="RKK71033.1"/>
    </source>
</evidence>
<comment type="caution">
    <text evidence="1">The sequence shown here is derived from an EMBL/GenBank/DDBJ whole genome shotgun (WGS) entry which is preliminary data.</text>
</comment>
<evidence type="ECO:0000313" key="2">
    <source>
        <dbReference type="Proteomes" id="UP000285084"/>
    </source>
</evidence>
<name>A0A420MSR9_FUSOX</name>
<gene>
    <name evidence="1" type="ORF">BFJ69_g11304</name>
</gene>
<dbReference type="InterPro" id="IPR052999">
    <property type="entry name" value="PTS1_Protein"/>
</dbReference>
<sequence length="288" mass="31978">MQHSDSEWASLCHKVKGLLPEDIGKKAWYLVIFATLAVSPGTSLPASFYTYLKENEQAFSSEASLDYLGQRFRDVLLKQLSLVGGPQVLSVLIPLAKAEGDIESKAKFSSLNEKWFVSSVSALSEYLSNGLSRRRADKMNVPAIYNRGLQTINTIYGEELLNKIFNTWGSHKEDVKFNEVYTLYGLWLSDFEVLTPLETEAVVYSSISCLGLGGPGNWHLRGMGRLLGAKGKDDASEEMQEILQKLMNLKEAVISVVHFVGQEFVNKAKLDKWADATSVSRDLGGWGN</sequence>
<proteinExistence type="predicted"/>
<organism evidence="1 2">
    <name type="scientific">Fusarium oxysporum</name>
    <name type="common">Fusarium vascular wilt</name>
    <dbReference type="NCBI Taxonomy" id="5507"/>
    <lineage>
        <taxon>Eukaryota</taxon>
        <taxon>Fungi</taxon>
        <taxon>Dikarya</taxon>
        <taxon>Ascomycota</taxon>
        <taxon>Pezizomycotina</taxon>
        <taxon>Sordariomycetes</taxon>
        <taxon>Hypocreomycetidae</taxon>
        <taxon>Hypocreales</taxon>
        <taxon>Nectriaceae</taxon>
        <taxon>Fusarium</taxon>
        <taxon>Fusarium oxysporum species complex</taxon>
    </lineage>
</organism>
<protein>
    <submittedName>
        <fullName evidence="1">Uncharacterized protein</fullName>
    </submittedName>
</protein>